<feature type="compositionally biased region" description="Basic and acidic residues" evidence="1">
    <location>
        <begin position="1112"/>
        <end position="1122"/>
    </location>
</feature>
<accession>A0A0N5A4K1</accession>
<protein>
    <submittedName>
        <fullName evidence="3">LigA</fullName>
    </submittedName>
</protein>
<feature type="region of interest" description="Disordered" evidence="1">
    <location>
        <begin position="1155"/>
        <end position="1273"/>
    </location>
</feature>
<name>A0A0N5A4K1_PARTI</name>
<evidence type="ECO:0000313" key="2">
    <source>
        <dbReference type="Proteomes" id="UP000038045"/>
    </source>
</evidence>
<proteinExistence type="predicted"/>
<keyword evidence="2" id="KW-1185">Reference proteome</keyword>
<feature type="compositionally biased region" description="Basic and acidic residues" evidence="1">
    <location>
        <begin position="1256"/>
        <end position="1273"/>
    </location>
</feature>
<feature type="compositionally biased region" description="Basic and acidic residues" evidence="1">
    <location>
        <begin position="891"/>
        <end position="912"/>
    </location>
</feature>
<feature type="compositionally biased region" description="Basic and acidic residues" evidence="1">
    <location>
        <begin position="977"/>
        <end position="993"/>
    </location>
</feature>
<organism evidence="2 3">
    <name type="scientific">Parastrongyloides trichosuri</name>
    <name type="common">Possum-specific nematode worm</name>
    <dbReference type="NCBI Taxonomy" id="131310"/>
    <lineage>
        <taxon>Eukaryota</taxon>
        <taxon>Metazoa</taxon>
        <taxon>Ecdysozoa</taxon>
        <taxon>Nematoda</taxon>
        <taxon>Chromadorea</taxon>
        <taxon>Rhabditida</taxon>
        <taxon>Tylenchina</taxon>
        <taxon>Panagrolaimomorpha</taxon>
        <taxon>Strongyloidoidea</taxon>
        <taxon>Strongyloididae</taxon>
        <taxon>Parastrongyloides</taxon>
    </lineage>
</organism>
<dbReference type="Proteomes" id="UP000038045">
    <property type="component" value="Unplaced"/>
</dbReference>
<evidence type="ECO:0000256" key="1">
    <source>
        <dbReference type="SAM" id="MobiDB-lite"/>
    </source>
</evidence>
<evidence type="ECO:0000313" key="3">
    <source>
        <dbReference type="WBParaSite" id="PTRK_0001661000.1"/>
    </source>
</evidence>
<feature type="compositionally biased region" description="Basic and acidic residues" evidence="1">
    <location>
        <begin position="1018"/>
        <end position="1032"/>
    </location>
</feature>
<reference evidence="3" key="1">
    <citation type="submission" date="2017-02" db="UniProtKB">
        <authorList>
            <consortium name="WormBaseParasite"/>
        </authorList>
    </citation>
    <scope>IDENTIFICATION</scope>
</reference>
<feature type="compositionally biased region" description="Basic residues" evidence="1">
    <location>
        <begin position="994"/>
        <end position="1005"/>
    </location>
</feature>
<feature type="region of interest" description="Disordered" evidence="1">
    <location>
        <begin position="1082"/>
        <end position="1125"/>
    </location>
</feature>
<sequence length="1361" mass="145767">MLKIQHSVGARQPLRADRPAAGDGDLLRIAHQAGPFARMAEARVAVEEDVHLARGAEGQGAAVVDLGLHHRAGDEEVGRGQGLAVGARQHVLHRRAHGGGQAVSRADGDDAAARPREGVQLGHGRLGGDVAQPAAVFGGDALGRRLRALGGGGEVGRDHVRGEDQNIEVLVKVACVEALGIDDLERIFELLQHPLGPARGHGTAVAVDQADAHRFQGDLLAARRAGDRVGVQAQVAHGRLDDRTGLVVGRNPQGAGRQGRATRAGFALLPVDGQTRRQQAVGQQIAVDRRMIDQPSGAAIALDLAGRRGHDIAHALGRRLEAVQDAVELHAHLHGQGVARGVIGQFGRAARILQVVRVVLRLEHVQNVRAIGLGRLHHIGTRRIGLSPNGEGARRPLHIHPGLDQAIQEGDGGGQVGLVRRDDIAARIAPGRVAQHALIQGRIDSASVFTGRRVQGVDRRGRDPPGVGIALVDGVLAHAPDVEQHPILVARGVVQHRPVDRLRVLNRLGETPGLGRHRQGQVVAGQLVVRDQADLAGGRMAGDLGQQADRIVEIGDGALHPVVPCRIVGPAAHGRAGLALLDQAAVHGGPDLGQGAHDQRVVVVVEGVAERRHEDHGPRRRRLVVVVDDLREPLAEELPIDVGRLGHGRQVVVAVVIVADVLLIQHRDAVVLALQRILVAHVPGRNQLPPVRVQRREQDDYVVQDALGLGVLGRQPFIEGGDQGLRRHRLGGVQAAVDPHYGLAFGGQGAGLVLADALGLGQAPRDLLIAVDVGQVLRRGDDREVLRPSFRRATDLQQLHPVGLPRQGMQIALELGVGDQAIVRSDLMAERLQRRGQGAGGRRGRRRGGGEGGRRLKGQGAGRREGQDGQAGGQVGPQSFPDGGSGLGRSVEPESDHRRLPALDQDDHRAAGVHDSGGGHRAHGGRRFGGADRRQDHDLVHRRLDRVAGAGRGGQRAGGFDGRLLAAWLHHPPGADLDLRRHGQERDPADRRLLGLRRHGGRRPGRQGPGGAAPGRTGRSDHAEGHRVRDEAGPAGDLCGPRLDHRDAGPGDAGGLRQVRRRLLCDHGRAVGAAVHRRLLRHRKARDPAVRRDPHPGPAGLLDRQLGSRLSADPRRPAEGRRASSHRLVRVAAGLLVQPRRFDALLHLRDHLHHPGARRAPDGPTADLHAAAADGDLEGHRRRAARLAGGDHGHPHLFRPAGSLDRHRARRRPPARHGPLGDQRGRQLGRRRGGGEVGRRTGGHRGPGSRRPRRARQGERLAGRRLRPGADAKRGARLEHLIGLRLGNRPRAARGADRGELGMPRHVEQQLVPVPVLHIVPFARVEAHLHHVRQLRLPPLGGVCSHQLVRRALVDERRRLH</sequence>
<feature type="region of interest" description="Disordered" evidence="1">
    <location>
        <begin position="1"/>
        <end position="21"/>
    </location>
</feature>
<feature type="compositionally biased region" description="Basic and acidic residues" evidence="1">
    <location>
        <begin position="1086"/>
        <end position="1095"/>
    </location>
</feature>
<dbReference type="WBParaSite" id="PTRK_0001661000.1">
    <property type="protein sequence ID" value="PTRK_0001661000.1"/>
    <property type="gene ID" value="PTRK_0001661000"/>
</dbReference>
<feature type="region of interest" description="Disordered" evidence="1">
    <location>
        <begin position="833"/>
        <end position="939"/>
    </location>
</feature>
<feature type="compositionally biased region" description="Basic residues" evidence="1">
    <location>
        <begin position="1241"/>
        <end position="1255"/>
    </location>
</feature>
<feature type="compositionally biased region" description="Basic and acidic residues" evidence="1">
    <location>
        <begin position="929"/>
        <end position="939"/>
    </location>
</feature>
<feature type="region of interest" description="Disordered" evidence="1">
    <location>
        <begin position="975"/>
        <end position="1055"/>
    </location>
</feature>